<evidence type="ECO:0000259" key="10">
    <source>
        <dbReference type="PROSITE" id="PS52015"/>
    </source>
</evidence>
<comment type="subcellular location">
    <subcellularLocation>
        <location evidence="1">Cell inner membrane</location>
        <topology evidence="1">Single-pass membrane protein</topology>
        <orientation evidence="1">Periplasmic side</orientation>
    </subcellularLocation>
</comment>
<accession>A0A562D1R8</accession>
<gene>
    <name evidence="11" type="ORF">L613_007900000010</name>
</gene>
<dbReference type="AlphaFoldDB" id="A0A562D1R8"/>
<evidence type="ECO:0000256" key="8">
    <source>
        <dbReference type="ARBA" id="ARBA00022989"/>
    </source>
</evidence>
<keyword evidence="4" id="KW-1003">Cell membrane</keyword>
<evidence type="ECO:0000256" key="4">
    <source>
        <dbReference type="ARBA" id="ARBA00022475"/>
    </source>
</evidence>
<evidence type="ECO:0000256" key="1">
    <source>
        <dbReference type="ARBA" id="ARBA00004383"/>
    </source>
</evidence>
<dbReference type="GO" id="GO:0031992">
    <property type="term" value="F:energy transducer activity"/>
    <property type="evidence" value="ECO:0007669"/>
    <property type="project" value="TreeGrafter"/>
</dbReference>
<feature type="non-terminal residue" evidence="11">
    <location>
        <position position="1"/>
    </location>
</feature>
<dbReference type="RefSeq" id="WP_147209225.1">
    <property type="nucleotide sequence ID" value="NZ_VLJS01000112.1"/>
</dbReference>
<dbReference type="PANTHER" id="PTHR33446">
    <property type="entry name" value="PROTEIN TONB-RELATED"/>
    <property type="match status" value="1"/>
</dbReference>
<dbReference type="NCBIfam" id="TIGR01352">
    <property type="entry name" value="tonB_Cterm"/>
    <property type="match status" value="1"/>
</dbReference>
<dbReference type="PROSITE" id="PS52015">
    <property type="entry name" value="TONB_CTD"/>
    <property type="match status" value="1"/>
</dbReference>
<dbReference type="PANTHER" id="PTHR33446:SF2">
    <property type="entry name" value="PROTEIN TONB"/>
    <property type="match status" value="1"/>
</dbReference>
<protein>
    <submittedName>
        <fullName evidence="11">Protein TonB</fullName>
    </submittedName>
</protein>
<dbReference type="GO" id="GO:0015031">
    <property type="term" value="P:protein transport"/>
    <property type="evidence" value="ECO:0007669"/>
    <property type="project" value="UniProtKB-KW"/>
</dbReference>
<dbReference type="GO" id="GO:0098797">
    <property type="term" value="C:plasma membrane protein complex"/>
    <property type="evidence" value="ECO:0007669"/>
    <property type="project" value="TreeGrafter"/>
</dbReference>
<keyword evidence="6" id="KW-0812">Transmembrane</keyword>
<dbReference type="Proteomes" id="UP000321583">
    <property type="component" value="Unassembled WGS sequence"/>
</dbReference>
<name>A0A562D1R8_9GAMM</name>
<sequence length="86" mass="9005">YPKEAAEAGIAGEVSLLLDLAADGSVAAVEVERAAPAGVFEAAAVEAARQWKFRPDADDGVARVRRVRVPISFAPDKRATDQGGQE</sequence>
<feature type="domain" description="TonB C-terminal" evidence="10">
    <location>
        <begin position="1"/>
        <end position="82"/>
    </location>
</feature>
<evidence type="ECO:0000256" key="2">
    <source>
        <dbReference type="ARBA" id="ARBA00006555"/>
    </source>
</evidence>
<dbReference type="Pfam" id="PF03544">
    <property type="entry name" value="TonB_C"/>
    <property type="match status" value="1"/>
</dbReference>
<proteinExistence type="inferred from homology"/>
<reference evidence="11 12" key="1">
    <citation type="submission" date="2019-07" db="EMBL/GenBank/DDBJ databases">
        <title>Genome sequencing of lignin-degrading bacterial isolates.</title>
        <authorList>
            <person name="Gladden J."/>
        </authorList>
    </citation>
    <scope>NUCLEOTIDE SEQUENCE [LARGE SCALE GENOMIC DNA]</scope>
    <source>
        <strain evidence="11 12">J19</strain>
    </source>
</reference>
<keyword evidence="7" id="KW-0653">Protein transport</keyword>
<comment type="caution">
    <text evidence="11">The sequence shown here is derived from an EMBL/GenBank/DDBJ whole genome shotgun (WGS) entry which is preliminary data.</text>
</comment>
<evidence type="ECO:0000256" key="9">
    <source>
        <dbReference type="ARBA" id="ARBA00023136"/>
    </source>
</evidence>
<evidence type="ECO:0000256" key="6">
    <source>
        <dbReference type="ARBA" id="ARBA00022692"/>
    </source>
</evidence>
<evidence type="ECO:0000313" key="11">
    <source>
        <dbReference type="EMBL" id="TWH03635.1"/>
    </source>
</evidence>
<evidence type="ECO:0000313" key="12">
    <source>
        <dbReference type="Proteomes" id="UP000321583"/>
    </source>
</evidence>
<dbReference type="InterPro" id="IPR051045">
    <property type="entry name" value="TonB-dependent_transducer"/>
</dbReference>
<keyword evidence="3" id="KW-0813">Transport</keyword>
<dbReference type="EMBL" id="VLJS01000112">
    <property type="protein sequence ID" value="TWH03635.1"/>
    <property type="molecule type" value="Genomic_DNA"/>
</dbReference>
<keyword evidence="8" id="KW-1133">Transmembrane helix</keyword>
<comment type="similarity">
    <text evidence="2">Belongs to the TonB family.</text>
</comment>
<evidence type="ECO:0000256" key="3">
    <source>
        <dbReference type="ARBA" id="ARBA00022448"/>
    </source>
</evidence>
<dbReference type="GO" id="GO:0055085">
    <property type="term" value="P:transmembrane transport"/>
    <property type="evidence" value="ECO:0007669"/>
    <property type="project" value="InterPro"/>
</dbReference>
<evidence type="ECO:0000256" key="7">
    <source>
        <dbReference type="ARBA" id="ARBA00022927"/>
    </source>
</evidence>
<keyword evidence="5" id="KW-0997">Cell inner membrane</keyword>
<dbReference type="SUPFAM" id="SSF74653">
    <property type="entry name" value="TolA/TonB C-terminal domain"/>
    <property type="match status" value="1"/>
</dbReference>
<evidence type="ECO:0000256" key="5">
    <source>
        <dbReference type="ARBA" id="ARBA00022519"/>
    </source>
</evidence>
<dbReference type="Gene3D" id="3.30.1150.10">
    <property type="match status" value="1"/>
</dbReference>
<dbReference type="InterPro" id="IPR037682">
    <property type="entry name" value="TonB_C"/>
</dbReference>
<keyword evidence="9" id="KW-0472">Membrane</keyword>
<dbReference type="InterPro" id="IPR006260">
    <property type="entry name" value="TonB/TolA_C"/>
</dbReference>
<keyword evidence="12" id="KW-1185">Reference proteome</keyword>
<organism evidence="11 12">
    <name type="scientific">Pseudoxanthomonas taiwanensis J19</name>
    <dbReference type="NCBI Taxonomy" id="935569"/>
    <lineage>
        <taxon>Bacteria</taxon>
        <taxon>Pseudomonadati</taxon>
        <taxon>Pseudomonadota</taxon>
        <taxon>Gammaproteobacteria</taxon>
        <taxon>Lysobacterales</taxon>
        <taxon>Lysobacteraceae</taxon>
        <taxon>Pseudoxanthomonas</taxon>
    </lineage>
</organism>